<dbReference type="Gene3D" id="3.90.70.80">
    <property type="match status" value="1"/>
</dbReference>
<proteinExistence type="predicted"/>
<reference evidence="1 2" key="1">
    <citation type="submission" date="2019-03" db="EMBL/GenBank/DDBJ databases">
        <title>Single cell metagenomics reveals metabolic interactions within the superorganism composed of flagellate Streblomastix strix and complex community of Bacteroidetes bacteria on its surface.</title>
        <authorList>
            <person name="Treitli S.C."/>
            <person name="Kolisko M."/>
            <person name="Husnik F."/>
            <person name="Keeling P."/>
            <person name="Hampl V."/>
        </authorList>
    </citation>
    <scope>NUCLEOTIDE SEQUENCE [LARGE SCALE GENOMIC DNA]</scope>
    <source>
        <strain evidence="1">ST1C</strain>
    </source>
</reference>
<name>A0A5J4TTI8_9EUKA</name>
<evidence type="ECO:0000313" key="2">
    <source>
        <dbReference type="Proteomes" id="UP000324800"/>
    </source>
</evidence>
<dbReference type="AlphaFoldDB" id="A0A5J4TTI8"/>
<gene>
    <name evidence="1" type="ORF">EZS28_043263</name>
</gene>
<accession>A0A5J4TTI8</accession>
<dbReference type="SUPFAM" id="SSF54001">
    <property type="entry name" value="Cysteine proteinases"/>
    <property type="match status" value="1"/>
</dbReference>
<comment type="caution">
    <text evidence="1">The sequence shown here is derived from an EMBL/GenBank/DDBJ whole genome shotgun (WGS) entry which is preliminary data.</text>
</comment>
<dbReference type="CDD" id="cd22758">
    <property type="entry name" value="OTU_232R-like"/>
    <property type="match status" value="1"/>
</dbReference>
<protein>
    <recommendedName>
        <fullName evidence="3">OTU domain-containing protein</fullName>
    </recommendedName>
</protein>
<dbReference type="OrthoDB" id="415023at2759"/>
<dbReference type="Proteomes" id="UP000324800">
    <property type="component" value="Unassembled WGS sequence"/>
</dbReference>
<dbReference type="InterPro" id="IPR038765">
    <property type="entry name" value="Papain-like_cys_pep_sf"/>
</dbReference>
<dbReference type="EMBL" id="SNRW01025877">
    <property type="protein sequence ID" value="KAA6361209.1"/>
    <property type="molecule type" value="Genomic_DNA"/>
</dbReference>
<sequence length="133" mass="15258">MFDKSIYRKNRANVLKAQRNDDLQTLIRDVQEEGARCMNNRDEGDCLFLAIADQLAHYGFIADEETLEQYVAKMKNDGEYGDVRIFGAICDLYNIKIKIGKPVNIVFEDGKEGKPVIELAYVGHIHYISIRKD</sequence>
<organism evidence="1 2">
    <name type="scientific">Streblomastix strix</name>
    <dbReference type="NCBI Taxonomy" id="222440"/>
    <lineage>
        <taxon>Eukaryota</taxon>
        <taxon>Metamonada</taxon>
        <taxon>Preaxostyla</taxon>
        <taxon>Oxymonadida</taxon>
        <taxon>Streblomastigidae</taxon>
        <taxon>Streblomastix</taxon>
    </lineage>
</organism>
<evidence type="ECO:0008006" key="3">
    <source>
        <dbReference type="Google" id="ProtNLM"/>
    </source>
</evidence>
<evidence type="ECO:0000313" key="1">
    <source>
        <dbReference type="EMBL" id="KAA6361209.1"/>
    </source>
</evidence>